<comment type="similarity">
    <text evidence="2">Belongs to the FAM3 family.</text>
</comment>
<keyword evidence="4" id="KW-0732">Signal</keyword>
<evidence type="ECO:0000256" key="2">
    <source>
        <dbReference type="ARBA" id="ARBA00010905"/>
    </source>
</evidence>
<protein>
    <recommendedName>
        <fullName evidence="9">ILEI/PANDER domain-containing protein</fullName>
    </recommendedName>
</protein>
<keyword evidence="8" id="KW-0812">Transmembrane</keyword>
<dbReference type="GO" id="GO:0030246">
    <property type="term" value="F:carbohydrate binding"/>
    <property type="evidence" value="ECO:0007669"/>
    <property type="project" value="UniProtKB-UniRule"/>
</dbReference>
<evidence type="ECO:0000313" key="10">
    <source>
        <dbReference type="EMBL" id="KAL0968440.1"/>
    </source>
</evidence>
<dbReference type="GO" id="GO:0005576">
    <property type="term" value="C:extracellular region"/>
    <property type="evidence" value="ECO:0007669"/>
    <property type="project" value="UniProtKB-SubCell"/>
</dbReference>
<dbReference type="Proteomes" id="UP001557470">
    <property type="component" value="Unassembled WGS sequence"/>
</dbReference>
<proteinExistence type="inferred from homology"/>
<keyword evidence="8" id="KW-1133">Transmembrane helix</keyword>
<comment type="subcellular location">
    <subcellularLocation>
        <location evidence="1">Secreted</location>
    </subcellularLocation>
</comment>
<name>A0ABD0WAZ0_UMBPY</name>
<keyword evidence="8" id="KW-0472">Membrane</keyword>
<keyword evidence="3" id="KW-0964">Secreted</keyword>
<dbReference type="PANTHER" id="PTHR14592">
    <property type="entry name" value="UNCHARACTERIZED FAM3"/>
    <property type="match status" value="1"/>
</dbReference>
<sequence>MLTVRIGRRRHKSQGIRSLFLILAVLGVIFLIVFLLMKSQNHSISWYQEFIGPEGLHVLKESKVSTSSPIQRSNLCGIQKPCPDGDINFYISSGAASVIGPKICVAGKMVMGKMEKNVGEGINIAVLNGKTGEVIKTEFFNMYDGEIEPMIKFLESIERKTIVMIASFDDPATKLNEEARSLIKQLGSSAIDSLAFRDNWVFVGGKAAEGVGVKSNLEKHVKNNRDQNKYDNWPEMTELLGCVPRYLE</sequence>
<comment type="caution">
    <text evidence="10">The sequence shown here is derived from an EMBL/GenBank/DDBJ whole genome shotgun (WGS) entry which is preliminary data.</text>
</comment>
<organism evidence="10 11">
    <name type="scientific">Umbra pygmaea</name>
    <name type="common">Eastern mudminnow</name>
    <dbReference type="NCBI Taxonomy" id="75934"/>
    <lineage>
        <taxon>Eukaryota</taxon>
        <taxon>Metazoa</taxon>
        <taxon>Chordata</taxon>
        <taxon>Craniata</taxon>
        <taxon>Vertebrata</taxon>
        <taxon>Euteleostomi</taxon>
        <taxon>Actinopterygii</taxon>
        <taxon>Neopterygii</taxon>
        <taxon>Teleostei</taxon>
        <taxon>Protacanthopterygii</taxon>
        <taxon>Esociformes</taxon>
        <taxon>Umbridae</taxon>
        <taxon>Umbra</taxon>
    </lineage>
</organism>
<evidence type="ECO:0000256" key="1">
    <source>
        <dbReference type="ARBA" id="ARBA00004613"/>
    </source>
</evidence>
<evidence type="ECO:0000259" key="9">
    <source>
        <dbReference type="Pfam" id="PF15711"/>
    </source>
</evidence>
<accession>A0ABD0WAZ0</accession>
<evidence type="ECO:0000256" key="8">
    <source>
        <dbReference type="SAM" id="Phobius"/>
    </source>
</evidence>
<keyword evidence="5 7" id="KW-0430">Lectin</keyword>
<evidence type="ECO:0000256" key="7">
    <source>
        <dbReference type="PROSITE-ProRule" id="PRU01375"/>
    </source>
</evidence>
<gene>
    <name evidence="10" type="ORF">UPYG_G00266860</name>
</gene>
<dbReference type="InterPro" id="IPR039477">
    <property type="entry name" value="ILEI/PANDER_dom"/>
</dbReference>
<evidence type="ECO:0000256" key="4">
    <source>
        <dbReference type="ARBA" id="ARBA00022729"/>
    </source>
</evidence>
<dbReference type="AlphaFoldDB" id="A0ABD0WAZ0"/>
<dbReference type="EMBL" id="JAGEUA010000008">
    <property type="protein sequence ID" value="KAL0968440.1"/>
    <property type="molecule type" value="Genomic_DNA"/>
</dbReference>
<keyword evidence="11" id="KW-1185">Reference proteome</keyword>
<dbReference type="InterPro" id="IPR039220">
    <property type="entry name" value="FAM3"/>
</dbReference>
<evidence type="ECO:0000313" key="11">
    <source>
        <dbReference type="Proteomes" id="UP001557470"/>
    </source>
</evidence>
<dbReference type="CDD" id="cd13940">
    <property type="entry name" value="ILEI_FAM3C"/>
    <property type="match status" value="1"/>
</dbReference>
<dbReference type="PROSITE" id="PS52031">
    <property type="entry name" value="GG_LECTIN"/>
    <property type="match status" value="1"/>
</dbReference>
<reference evidence="10 11" key="1">
    <citation type="submission" date="2024-06" db="EMBL/GenBank/DDBJ databases">
        <authorList>
            <person name="Pan Q."/>
            <person name="Wen M."/>
            <person name="Jouanno E."/>
            <person name="Zahm M."/>
            <person name="Klopp C."/>
            <person name="Cabau C."/>
            <person name="Louis A."/>
            <person name="Berthelot C."/>
            <person name="Parey E."/>
            <person name="Roest Crollius H."/>
            <person name="Montfort J."/>
            <person name="Robinson-Rechavi M."/>
            <person name="Bouchez O."/>
            <person name="Lampietro C."/>
            <person name="Lopez Roques C."/>
            <person name="Donnadieu C."/>
            <person name="Postlethwait J."/>
            <person name="Bobe J."/>
            <person name="Verreycken H."/>
            <person name="Guiguen Y."/>
        </authorList>
    </citation>
    <scope>NUCLEOTIDE SEQUENCE [LARGE SCALE GENOMIC DNA]</scope>
    <source>
        <strain evidence="10">Up_M1</strain>
        <tissue evidence="10">Testis</tissue>
    </source>
</reference>
<dbReference type="InterPro" id="IPR039475">
    <property type="entry name" value="ILEI_FAM3C"/>
</dbReference>
<evidence type="ECO:0000256" key="3">
    <source>
        <dbReference type="ARBA" id="ARBA00022525"/>
    </source>
</evidence>
<evidence type="ECO:0000256" key="6">
    <source>
        <dbReference type="ARBA" id="ARBA00023157"/>
    </source>
</evidence>
<feature type="domain" description="ILEI/PANDER" evidence="9">
    <location>
        <begin position="121"/>
        <end position="206"/>
    </location>
</feature>
<keyword evidence="6" id="KW-1015">Disulfide bond</keyword>
<evidence type="ECO:0000256" key="5">
    <source>
        <dbReference type="ARBA" id="ARBA00022734"/>
    </source>
</evidence>
<dbReference type="Pfam" id="PF15711">
    <property type="entry name" value="ILEI"/>
    <property type="match status" value="1"/>
</dbReference>
<feature type="transmembrane region" description="Helical" evidence="8">
    <location>
        <begin position="20"/>
        <end position="37"/>
    </location>
</feature>